<keyword evidence="3" id="KW-1185">Reference proteome</keyword>
<sequence>MKCIRFTTLISILLLLGISDLMANDNKYVFAVNSLRFINTPQKGILSHINAGNYFYDESKKNWVKNNELFYPTDTDLVSPLTLEDAVDLELQMAMKNGINGFALLYTISRNRKILDTYDEIVNAYVEVIKKKGYDFKLMMAIKFERGVKVNEGIYDCGTHLSKIYGSTKNSNVWYKMKGKKALMFYKSKGLMSADELKSWEKSKDNELDMSAYFDRFSEITSYLSTDVSIIYNALWPGRKKEIELALDRFETVFFEKSRMLRQGKIDILARIIKSKNRPFVQTVFHSGISSYYVMKDKNKKKPQRFVMQSKIAIDDCYKEYDNLHYTRSIRDGFKSAEKNNAELIILDSWNIFIEQSHFRPSYNNGWGLSVLLKSYINEYQGKPNEESLVMSFLPYQNTDGKGFLAYKPRKNHSYKDDTYERKNIEIVTNLDKAGDLYFRNKLVKTIPAGRFVTTVPWSEGEVKAFVKRDGLKVLEIYSTKKISYSLYRNNPSKAYVSSKDPELYDEMVTMLAKKEVDFFNNRFLLPRELYNQWISIEKEKMTYYTSTLLSSIEKSDDAIGKMDKYHKKYKAKIKALLSEFNYSIWDEIINEKMEYLKPLADYDIHEFENSYNVLPAN</sequence>
<keyword evidence="1" id="KW-0732">Signal</keyword>
<feature type="chain" id="PRO_5030749218" evidence="1">
    <location>
        <begin position="24"/>
        <end position="618"/>
    </location>
</feature>
<evidence type="ECO:0000313" key="2">
    <source>
        <dbReference type="EMBL" id="NLR94362.1"/>
    </source>
</evidence>
<gene>
    <name evidence="2" type="ORF">HGP29_24370</name>
</gene>
<protein>
    <submittedName>
        <fullName evidence="2">Uncharacterized protein</fullName>
    </submittedName>
</protein>
<dbReference type="EMBL" id="JABAIL010000011">
    <property type="protein sequence ID" value="NLR94362.1"/>
    <property type="molecule type" value="Genomic_DNA"/>
</dbReference>
<dbReference type="AlphaFoldDB" id="A0A7X8SQ74"/>
<dbReference type="Proteomes" id="UP000585050">
    <property type="component" value="Unassembled WGS sequence"/>
</dbReference>
<accession>A0A7X8SQ74</accession>
<name>A0A7X8SQ74_9BACT</name>
<organism evidence="2 3">
    <name type="scientific">Flammeovirga agarivorans</name>
    <dbReference type="NCBI Taxonomy" id="2726742"/>
    <lineage>
        <taxon>Bacteria</taxon>
        <taxon>Pseudomonadati</taxon>
        <taxon>Bacteroidota</taxon>
        <taxon>Cytophagia</taxon>
        <taxon>Cytophagales</taxon>
        <taxon>Flammeovirgaceae</taxon>
        <taxon>Flammeovirga</taxon>
    </lineage>
</organism>
<evidence type="ECO:0000313" key="3">
    <source>
        <dbReference type="Proteomes" id="UP000585050"/>
    </source>
</evidence>
<proteinExistence type="predicted"/>
<dbReference type="Gene3D" id="3.20.20.80">
    <property type="entry name" value="Glycosidases"/>
    <property type="match status" value="1"/>
</dbReference>
<reference evidence="2 3" key="1">
    <citation type="submission" date="2020-04" db="EMBL/GenBank/DDBJ databases">
        <title>Flammeovirga sp. SR4, a novel species isolated from seawater.</title>
        <authorList>
            <person name="Wang X."/>
        </authorList>
    </citation>
    <scope>NUCLEOTIDE SEQUENCE [LARGE SCALE GENOMIC DNA]</scope>
    <source>
        <strain evidence="2 3">SR4</strain>
    </source>
</reference>
<evidence type="ECO:0000256" key="1">
    <source>
        <dbReference type="SAM" id="SignalP"/>
    </source>
</evidence>
<feature type="signal peptide" evidence="1">
    <location>
        <begin position="1"/>
        <end position="23"/>
    </location>
</feature>
<comment type="caution">
    <text evidence="2">The sequence shown here is derived from an EMBL/GenBank/DDBJ whole genome shotgun (WGS) entry which is preliminary data.</text>
</comment>